<dbReference type="AlphaFoldDB" id="A0A3F3Q1L1"/>
<evidence type="ECO:0000313" key="2">
    <source>
        <dbReference type="EMBL" id="RDH33103.1"/>
    </source>
</evidence>
<evidence type="ECO:0000256" key="1">
    <source>
        <dbReference type="SAM" id="MobiDB-lite"/>
    </source>
</evidence>
<dbReference type="Proteomes" id="UP000253729">
    <property type="component" value="Unassembled WGS sequence"/>
</dbReference>
<gene>
    <name evidence="2" type="ORF">BDQ94DRAFT_144501</name>
</gene>
<feature type="region of interest" description="Disordered" evidence="1">
    <location>
        <begin position="1"/>
        <end position="31"/>
    </location>
</feature>
<proteinExistence type="predicted"/>
<evidence type="ECO:0000313" key="3">
    <source>
        <dbReference type="Proteomes" id="UP000253729"/>
    </source>
</evidence>
<reference evidence="2 3" key="1">
    <citation type="submission" date="2018-07" db="EMBL/GenBank/DDBJ databases">
        <title>The genomes of Aspergillus section Nigri reveals drivers in fungal speciation.</title>
        <authorList>
            <consortium name="DOE Joint Genome Institute"/>
            <person name="Vesth T.C."/>
            <person name="Nybo J."/>
            <person name="Theobald S."/>
            <person name="Brandl J."/>
            <person name="Frisvad J.C."/>
            <person name="Nielsen K.F."/>
            <person name="Lyhne E.K."/>
            <person name="Kogle M.E."/>
            <person name="Kuo A."/>
            <person name="Riley R."/>
            <person name="Clum A."/>
            <person name="Nolan M."/>
            <person name="Lipzen A."/>
            <person name="Salamov A."/>
            <person name="Henrissat B."/>
            <person name="Wiebenga A."/>
            <person name="De vries R.P."/>
            <person name="Grigoriev I.V."/>
            <person name="Mortensen U.H."/>
            <person name="Andersen M.R."/>
            <person name="Baker S.E."/>
        </authorList>
    </citation>
    <scope>NUCLEOTIDE SEQUENCE [LARGE SCALE GENOMIC DNA]</scope>
    <source>
        <strain evidence="2 3">CBS 139.54b</strain>
    </source>
</reference>
<keyword evidence="3" id="KW-1185">Reference proteome</keyword>
<feature type="compositionally biased region" description="Polar residues" evidence="1">
    <location>
        <begin position="15"/>
        <end position="29"/>
    </location>
</feature>
<sequence length="78" mass="8904">MLPLPETSWMAPSRLPNQSLSKQTNSSTGGMALPRIIQERGINFSLELSPDKEHARHSRVQETFRVGMSRRRSLLDRD</sequence>
<organism evidence="2 3">
    <name type="scientific">Aspergillus welwitschiae</name>
    <dbReference type="NCBI Taxonomy" id="1341132"/>
    <lineage>
        <taxon>Eukaryota</taxon>
        <taxon>Fungi</taxon>
        <taxon>Dikarya</taxon>
        <taxon>Ascomycota</taxon>
        <taxon>Pezizomycotina</taxon>
        <taxon>Eurotiomycetes</taxon>
        <taxon>Eurotiomycetidae</taxon>
        <taxon>Eurotiales</taxon>
        <taxon>Aspergillaceae</taxon>
        <taxon>Aspergillus</taxon>
        <taxon>Aspergillus subgen. Circumdati</taxon>
    </lineage>
</organism>
<dbReference type="GeneID" id="38134815"/>
<dbReference type="EMBL" id="KZ852048">
    <property type="protein sequence ID" value="RDH33103.1"/>
    <property type="molecule type" value="Genomic_DNA"/>
</dbReference>
<protein>
    <submittedName>
        <fullName evidence="2">Uncharacterized protein</fullName>
    </submittedName>
</protein>
<accession>A0A3F3Q1L1</accession>
<dbReference type="RefSeq" id="XP_026626125.1">
    <property type="nucleotide sequence ID" value="XM_026766459.1"/>
</dbReference>
<name>A0A3F3Q1L1_9EURO</name>